<comment type="caution">
    <text evidence="1">The sequence shown here is derived from an EMBL/GenBank/DDBJ whole genome shotgun (WGS) entry which is preliminary data.</text>
</comment>
<reference evidence="1 2" key="1">
    <citation type="submission" date="2021-10" db="EMBL/GenBank/DDBJ databases">
        <title>Anaerobic single-cell dispensing facilitates the cultivation of human gut bacteria.</title>
        <authorList>
            <person name="Afrizal A."/>
        </authorList>
    </citation>
    <scope>NUCLEOTIDE SEQUENCE [LARGE SCALE GENOMIC DNA]</scope>
    <source>
        <strain evidence="1 2">CLA-AA-H232</strain>
    </source>
</reference>
<dbReference type="AlphaFoldDB" id="A0AAE3DYS0"/>
<keyword evidence="2" id="KW-1185">Reference proteome</keyword>
<sequence length="107" mass="11180">MQIDINYDNGLSDIANNIENNFADIIGQGAQTVCESAKSLCPVDTGRLQSSINVQPGGNTAVISADTEYAVFVEFGTSKMAAQPYLVPALLSNTQAILSAIAEAIKG</sequence>
<accession>A0AAE3DYS0</accession>
<dbReference type="RefSeq" id="WP_117966657.1">
    <property type="nucleotide sequence ID" value="NZ_JAJEQM010000011.1"/>
</dbReference>
<dbReference type="NCBIfam" id="TIGR01725">
    <property type="entry name" value="phge_HK97_gp10"/>
    <property type="match status" value="1"/>
</dbReference>
<name>A0AAE3DYS0_9FIRM</name>
<proteinExistence type="predicted"/>
<dbReference type="Proteomes" id="UP001198242">
    <property type="component" value="Unassembled WGS sequence"/>
</dbReference>
<evidence type="ECO:0000313" key="1">
    <source>
        <dbReference type="EMBL" id="MCC2210856.1"/>
    </source>
</evidence>
<protein>
    <submittedName>
        <fullName evidence="1">HK97 gp10 family phage protein</fullName>
    </submittedName>
</protein>
<dbReference type="InterPro" id="IPR010064">
    <property type="entry name" value="HK97-gp10_tail"/>
</dbReference>
<evidence type="ECO:0000313" key="2">
    <source>
        <dbReference type="Proteomes" id="UP001198242"/>
    </source>
</evidence>
<dbReference type="EMBL" id="JAJEQM010000011">
    <property type="protein sequence ID" value="MCC2210856.1"/>
    <property type="molecule type" value="Genomic_DNA"/>
</dbReference>
<dbReference type="Pfam" id="PF04883">
    <property type="entry name" value="HK97-gp10_like"/>
    <property type="match status" value="1"/>
</dbReference>
<organism evidence="1 2">
    <name type="scientific">Hominilimicola fabiformis</name>
    <dbReference type="NCBI Taxonomy" id="2885356"/>
    <lineage>
        <taxon>Bacteria</taxon>
        <taxon>Bacillati</taxon>
        <taxon>Bacillota</taxon>
        <taxon>Clostridia</taxon>
        <taxon>Eubacteriales</taxon>
        <taxon>Oscillospiraceae</taxon>
        <taxon>Hominilimicola</taxon>
    </lineage>
</organism>
<gene>
    <name evidence="1" type="ORF">LKE05_08660</name>
</gene>